<dbReference type="Ensembl" id="ENSPTXT00000017966.1">
    <property type="protein sequence ID" value="ENSPTXP00000017439.1"/>
    <property type="gene ID" value="ENSPTXG00000011988.1"/>
</dbReference>
<feature type="compositionally biased region" description="Low complexity" evidence="1">
    <location>
        <begin position="16"/>
        <end position="30"/>
    </location>
</feature>
<dbReference type="AlphaFoldDB" id="A0A670Z2G4"/>
<proteinExistence type="predicted"/>
<reference evidence="2" key="2">
    <citation type="submission" date="2025-09" db="UniProtKB">
        <authorList>
            <consortium name="Ensembl"/>
        </authorList>
    </citation>
    <scope>IDENTIFICATION</scope>
</reference>
<sequence length="105" mass="11097">LNGKMGQHATARPWRGKAAGAPRMAASARPPGKRLPSSRADPHLTGWKGRVCSVGVVCVISWRAAWGLFWPAPIFFSEGNIMPGFGMKEPSPCHDSGMAGALVGE</sequence>
<reference evidence="2" key="1">
    <citation type="submission" date="2025-08" db="UniProtKB">
        <authorList>
            <consortium name="Ensembl"/>
        </authorList>
    </citation>
    <scope>IDENTIFICATION</scope>
</reference>
<name>A0A670Z2G4_PSETE</name>
<evidence type="ECO:0000313" key="3">
    <source>
        <dbReference type="Proteomes" id="UP000472273"/>
    </source>
</evidence>
<dbReference type="Proteomes" id="UP000472273">
    <property type="component" value="Unplaced"/>
</dbReference>
<keyword evidence="3" id="KW-1185">Reference proteome</keyword>
<feature type="region of interest" description="Disordered" evidence="1">
    <location>
        <begin position="1"/>
        <end position="41"/>
    </location>
</feature>
<evidence type="ECO:0000313" key="2">
    <source>
        <dbReference type="Ensembl" id="ENSPTXP00000017439.1"/>
    </source>
</evidence>
<evidence type="ECO:0000256" key="1">
    <source>
        <dbReference type="SAM" id="MobiDB-lite"/>
    </source>
</evidence>
<protein>
    <submittedName>
        <fullName evidence="2">Uncharacterized protein</fullName>
    </submittedName>
</protein>
<organism evidence="2 3">
    <name type="scientific">Pseudonaja textilis</name>
    <name type="common">Eastern brown snake</name>
    <dbReference type="NCBI Taxonomy" id="8673"/>
    <lineage>
        <taxon>Eukaryota</taxon>
        <taxon>Metazoa</taxon>
        <taxon>Chordata</taxon>
        <taxon>Craniata</taxon>
        <taxon>Vertebrata</taxon>
        <taxon>Euteleostomi</taxon>
        <taxon>Lepidosauria</taxon>
        <taxon>Squamata</taxon>
        <taxon>Bifurcata</taxon>
        <taxon>Unidentata</taxon>
        <taxon>Episquamata</taxon>
        <taxon>Toxicofera</taxon>
        <taxon>Serpentes</taxon>
        <taxon>Colubroidea</taxon>
        <taxon>Elapidae</taxon>
        <taxon>Hydrophiinae</taxon>
        <taxon>Pseudonaja</taxon>
    </lineage>
</organism>
<accession>A0A670Z2G4</accession>